<accession>A0ABY3DVW4</accession>
<protein>
    <submittedName>
        <fullName evidence="2">DUF3302 domain-containing protein</fullName>
    </submittedName>
</protein>
<name>A0ABY3DVW4_9HYPH</name>
<evidence type="ECO:0000313" key="2">
    <source>
        <dbReference type="EMBL" id="TSJ64490.1"/>
    </source>
</evidence>
<proteinExistence type="predicted"/>
<sequence length="117" mass="13032">MGFALDFWDYTALASLGIIGMSFLLIVIFILGLPGRIAIARNHPEADAVYTMGWLGFLGVLPWIQALIWAFKPTDVVDLRYTPRQVKKETEEMISRLKGKTPLAFADKRSSDENGAS</sequence>
<dbReference type="InterPro" id="IPR011223">
    <property type="entry name" value="UCP028770"/>
</dbReference>
<evidence type="ECO:0000313" key="3">
    <source>
        <dbReference type="Proteomes" id="UP000315321"/>
    </source>
</evidence>
<reference evidence="2 3" key="1">
    <citation type="submission" date="2019-07" db="EMBL/GenBank/DDBJ databases">
        <authorList>
            <person name="Grouzdev D.S."/>
        </authorList>
    </citation>
    <scope>NUCLEOTIDE SEQUENCE [LARGE SCALE GENOMIC DNA]</scope>
    <source>
        <strain evidence="2 3">3C</strain>
    </source>
</reference>
<dbReference type="RefSeq" id="WP_144341646.1">
    <property type="nucleotide sequence ID" value="NZ_VMBP01000001.1"/>
</dbReference>
<dbReference type="EMBL" id="VMBP01000001">
    <property type="protein sequence ID" value="TSJ64490.1"/>
    <property type="molecule type" value="Genomic_DNA"/>
</dbReference>
<dbReference type="Proteomes" id="UP000315321">
    <property type="component" value="Unassembled WGS sequence"/>
</dbReference>
<gene>
    <name evidence="2" type="ORF">FO470_04265</name>
</gene>
<keyword evidence="1" id="KW-1133">Transmembrane helix</keyword>
<feature type="transmembrane region" description="Helical" evidence="1">
    <location>
        <begin position="12"/>
        <end position="33"/>
    </location>
</feature>
<keyword evidence="1" id="KW-0472">Membrane</keyword>
<dbReference type="Pfam" id="PF11742">
    <property type="entry name" value="DUF3302"/>
    <property type="match status" value="1"/>
</dbReference>
<organism evidence="2 3">
    <name type="scientific">Ancylobacter moscoviensis</name>
    <dbReference type="NCBI Taxonomy" id="2597768"/>
    <lineage>
        <taxon>Bacteria</taxon>
        <taxon>Pseudomonadati</taxon>
        <taxon>Pseudomonadota</taxon>
        <taxon>Alphaproteobacteria</taxon>
        <taxon>Hyphomicrobiales</taxon>
        <taxon>Xanthobacteraceae</taxon>
        <taxon>Ancylobacter</taxon>
    </lineage>
</organism>
<keyword evidence="1" id="KW-0812">Transmembrane</keyword>
<evidence type="ECO:0000256" key="1">
    <source>
        <dbReference type="SAM" id="Phobius"/>
    </source>
</evidence>
<comment type="caution">
    <text evidence="2">The sequence shown here is derived from an EMBL/GenBank/DDBJ whole genome shotgun (WGS) entry which is preliminary data.</text>
</comment>
<feature type="transmembrane region" description="Helical" evidence="1">
    <location>
        <begin position="54"/>
        <end position="71"/>
    </location>
</feature>
<keyword evidence="3" id="KW-1185">Reference proteome</keyword>